<evidence type="ECO:0000313" key="7">
    <source>
        <dbReference type="Proteomes" id="UP000813463"/>
    </source>
</evidence>
<dbReference type="GO" id="GO:0006511">
    <property type="term" value="P:ubiquitin-dependent protein catabolic process"/>
    <property type="evidence" value="ECO:0000318"/>
    <property type="project" value="GO_Central"/>
</dbReference>
<organism evidence="7 8">
    <name type="scientific">Spinacia oleracea</name>
    <name type="common">Spinach</name>
    <dbReference type="NCBI Taxonomy" id="3562"/>
    <lineage>
        <taxon>Eukaryota</taxon>
        <taxon>Viridiplantae</taxon>
        <taxon>Streptophyta</taxon>
        <taxon>Embryophyta</taxon>
        <taxon>Tracheophyta</taxon>
        <taxon>Spermatophyta</taxon>
        <taxon>Magnoliopsida</taxon>
        <taxon>eudicotyledons</taxon>
        <taxon>Gunneridae</taxon>
        <taxon>Pentapetalae</taxon>
        <taxon>Caryophyllales</taxon>
        <taxon>Chenopodiaceae</taxon>
        <taxon>Chenopodioideae</taxon>
        <taxon>Anserineae</taxon>
        <taxon>Spinacia</taxon>
    </lineage>
</organism>
<protein>
    <recommendedName>
        <fullName evidence="2">HECT-type E3 ubiquitin transferase</fullName>
        <ecNumber evidence="2">2.3.2.26</ecNumber>
    </recommendedName>
</protein>
<dbReference type="SUPFAM" id="SSF56204">
    <property type="entry name" value="Hect, E3 ligase catalytic domain"/>
    <property type="match status" value="1"/>
</dbReference>
<evidence type="ECO:0000313" key="8">
    <source>
        <dbReference type="RefSeq" id="XP_021857937.2"/>
    </source>
</evidence>
<keyword evidence="4 5" id="KW-0833">Ubl conjugation pathway</keyword>
<evidence type="ECO:0000256" key="4">
    <source>
        <dbReference type="ARBA" id="ARBA00022786"/>
    </source>
</evidence>
<evidence type="ECO:0000256" key="5">
    <source>
        <dbReference type="PROSITE-ProRule" id="PRU00104"/>
    </source>
</evidence>
<dbReference type="KEGG" id="soe:110797151"/>
<dbReference type="SMART" id="SM00119">
    <property type="entry name" value="HECTc"/>
    <property type="match status" value="1"/>
</dbReference>
<dbReference type="GeneID" id="110797151"/>
<dbReference type="RefSeq" id="XP_021857937.2">
    <property type="nucleotide sequence ID" value="XM_022002245.2"/>
</dbReference>
<gene>
    <name evidence="8" type="primary">LOC110797151</name>
</gene>
<dbReference type="Proteomes" id="UP000813463">
    <property type="component" value="Chromosome 5"/>
</dbReference>
<dbReference type="PROSITE" id="PS50237">
    <property type="entry name" value="HECT"/>
    <property type="match status" value="1"/>
</dbReference>
<evidence type="ECO:0000256" key="2">
    <source>
        <dbReference type="ARBA" id="ARBA00012485"/>
    </source>
</evidence>
<feature type="domain" description="HECT" evidence="6">
    <location>
        <begin position="815"/>
        <end position="1159"/>
    </location>
</feature>
<accession>A0A9R0IYD5</accession>
<dbReference type="AlphaFoldDB" id="A0A9R0IYD5"/>
<feature type="active site" description="Glycyl thioester intermediate" evidence="5">
    <location>
        <position position="1127"/>
    </location>
</feature>
<keyword evidence="3" id="KW-0808">Transferase</keyword>
<reference evidence="8" key="2">
    <citation type="submission" date="2025-08" db="UniProtKB">
        <authorList>
            <consortium name="RefSeq"/>
        </authorList>
    </citation>
    <scope>IDENTIFICATION</scope>
    <source>
        <tissue evidence="8">Leaf</tissue>
    </source>
</reference>
<dbReference type="PANTHER" id="PTHR45700:SF2">
    <property type="entry name" value="UBIQUITIN-PROTEIN LIGASE E3C"/>
    <property type="match status" value="1"/>
</dbReference>
<evidence type="ECO:0000256" key="3">
    <source>
        <dbReference type="ARBA" id="ARBA00022679"/>
    </source>
</evidence>
<dbReference type="InterPro" id="IPR000569">
    <property type="entry name" value="HECT_dom"/>
</dbReference>
<dbReference type="Pfam" id="PF00632">
    <property type="entry name" value="HECT"/>
    <property type="match status" value="1"/>
</dbReference>
<keyword evidence="7" id="KW-1185">Reference proteome</keyword>
<reference evidence="7" key="1">
    <citation type="journal article" date="2021" name="Nat. Commun.">
        <title>Genomic analyses provide insights into spinach domestication and the genetic basis of agronomic traits.</title>
        <authorList>
            <person name="Cai X."/>
            <person name="Sun X."/>
            <person name="Xu C."/>
            <person name="Sun H."/>
            <person name="Wang X."/>
            <person name="Ge C."/>
            <person name="Zhang Z."/>
            <person name="Wang Q."/>
            <person name="Fei Z."/>
            <person name="Jiao C."/>
            <person name="Wang Q."/>
        </authorList>
    </citation>
    <scope>NUCLEOTIDE SEQUENCE [LARGE SCALE GENOMIC DNA]</scope>
    <source>
        <strain evidence="7">cv. Varoflay</strain>
    </source>
</reference>
<name>A0A9R0IYD5_SPIOL</name>
<dbReference type="Gene3D" id="3.30.2160.10">
    <property type="entry name" value="Hect, E3 ligase catalytic domain"/>
    <property type="match status" value="1"/>
</dbReference>
<dbReference type="CDD" id="cd00078">
    <property type="entry name" value="HECTc"/>
    <property type="match status" value="1"/>
</dbReference>
<sequence>MDDLNKHLVSLRGASTKEITRDALLERVSHERELRNFARRANSASLFIQRVWRRYNVTMRVALELQKEWSLSVHDASGPMKKTWISCYLLRPFLFFITHLSLRRHTVQYQDVNTMRSCFVILLENLNSTDLDINFCSLAIGTNEEQRMWSYQVKKLVSLCSFILLDYDNYSQGNSEVGAVTVLLMRLIITLADSRGWKCISDEKREDADIAVKDLIRFICSDKSGLYKSVGGYLTKLRASFSLQSVVQKDDRFLITASAINLVLRPFLVFSTNEKDSSPLDMQCAAEQYCLFILTVPWLVQRIPVVILRALRHESTLLPCFQTLLISNEKILMEYSRMDLFGVSYPKEMPCVGWALSNIISLVTESENGSIESSSFTDGVDIVGYVHVLNTLAERFLTEIENNRLVQKENHELSEDSRSSFGMYTYLAEATFGSLNYMDLLRPVCQQWHLSKLMVTVKSNGFINENDTFTSKSDLKHMKVLGLLDIVHCYSYMVRIYSALNLMLGPLPVLNMLSFTPGFLVSIWGEVEHALFPEVAQSSRDDLNHATEMYGNKSAGVSKRKQKQPSKDGAAKWVNVLQKVSRKSQTHADNFSDGIGGRTGDSQGNINLDDMWDVESLRCGLESISKEKSCLIHLFCATYAHLLLILDDIEFYEKQVPFSLEQQCKIASMLNTLVYNGLLHNTARKNKQILDAASRCLQMLYERDCRHRFCPPALWLSPARKSRPPIAMAARTHEVHSDDSLTFPCMGSFITVTPHVYPFEERVQMFREFIKMDKSSRRMTGELNAPGERSIAIVVRRGHLIEDGFQQLNYLGTRLKSSIHVSFVSECGLPEAGLDYGGLSKEFLTDISKAGFDPQYGLFCQTSTSERLLIPNTAARFQENGIQMIEFVGRIVGKALYEEILLDYSFSHVFVQKLLGRYCFLDELSTLDSELYRNLMYVKNYEGDVKELSLDFTVTEESFGKMHIVELRPGGKDTIVTKDNKLQYIHAMADYKLNRQILPLSNAFYRGLTDLISPSWLKLFNASEFNQLLSGGNHDIDVDDLQKNTRYTGGYSEGSRTVKLFWEVMAGFEPKERCMVLKFVTSCSRAPLLGFKHLQPTFTIHKVACDVPLWAAFGGQDVERLPSASTCYNTLKLPTYKRASTLRVKLLYATNSNAGFELS</sequence>
<dbReference type="Gene3D" id="3.90.1750.10">
    <property type="entry name" value="Hect, E3 ligase catalytic domains"/>
    <property type="match status" value="1"/>
</dbReference>
<comment type="catalytic activity">
    <reaction evidence="1">
        <text>S-ubiquitinyl-[E2 ubiquitin-conjugating enzyme]-L-cysteine + [acceptor protein]-L-lysine = [E2 ubiquitin-conjugating enzyme]-L-cysteine + N(6)-ubiquitinyl-[acceptor protein]-L-lysine.</text>
        <dbReference type="EC" id="2.3.2.26"/>
    </reaction>
</comment>
<dbReference type="PANTHER" id="PTHR45700">
    <property type="entry name" value="UBIQUITIN-PROTEIN LIGASE E3C"/>
    <property type="match status" value="1"/>
</dbReference>
<dbReference type="InterPro" id="IPR035983">
    <property type="entry name" value="Hect_E3_ubiquitin_ligase"/>
</dbReference>
<dbReference type="EC" id="2.3.2.26" evidence="2"/>
<dbReference type="Gene3D" id="3.30.2410.10">
    <property type="entry name" value="Hect, E3 ligase catalytic domain"/>
    <property type="match status" value="1"/>
</dbReference>
<dbReference type="GO" id="GO:0061630">
    <property type="term" value="F:ubiquitin protein ligase activity"/>
    <property type="evidence" value="ECO:0000318"/>
    <property type="project" value="GO_Central"/>
</dbReference>
<evidence type="ECO:0000259" key="6">
    <source>
        <dbReference type="PROSITE" id="PS50237"/>
    </source>
</evidence>
<dbReference type="InterPro" id="IPR044611">
    <property type="entry name" value="E3A/B/C-like"/>
</dbReference>
<dbReference type="GO" id="GO:0000209">
    <property type="term" value="P:protein polyubiquitination"/>
    <property type="evidence" value="ECO:0000318"/>
    <property type="project" value="GO_Central"/>
</dbReference>
<evidence type="ECO:0000256" key="1">
    <source>
        <dbReference type="ARBA" id="ARBA00000885"/>
    </source>
</evidence>
<proteinExistence type="predicted"/>